<feature type="domain" description="Methionyl/Valyl/Leucyl/Isoleucyl-tRNA synthetase anticodon-binding" evidence="6">
    <location>
        <begin position="3"/>
        <end position="90"/>
    </location>
</feature>
<dbReference type="GO" id="GO:0005829">
    <property type="term" value="C:cytosol"/>
    <property type="evidence" value="ECO:0007669"/>
    <property type="project" value="TreeGrafter"/>
</dbReference>
<dbReference type="InterPro" id="IPR050081">
    <property type="entry name" value="Ile-tRNA_ligase"/>
</dbReference>
<protein>
    <submittedName>
        <fullName evidence="7">Isoleucine-tRNA ligase</fullName>
    </submittedName>
</protein>
<keyword evidence="3" id="KW-0067">ATP-binding</keyword>
<feature type="non-terminal residue" evidence="7">
    <location>
        <position position="92"/>
    </location>
</feature>
<gene>
    <name evidence="7" type="ORF">Q604_UNBC05444G0001</name>
</gene>
<dbReference type="EMBL" id="AZMM01005444">
    <property type="protein sequence ID" value="ETJ40647.1"/>
    <property type="molecule type" value="Genomic_DNA"/>
</dbReference>
<keyword evidence="4" id="KW-0648">Protein biosynthesis</keyword>
<dbReference type="GO" id="GO:0004822">
    <property type="term" value="F:isoleucine-tRNA ligase activity"/>
    <property type="evidence" value="ECO:0007669"/>
    <property type="project" value="TreeGrafter"/>
</dbReference>
<name>W1YDR5_9ZZZZ</name>
<dbReference type="GO" id="GO:0006428">
    <property type="term" value="P:isoleucyl-tRNA aminoacylation"/>
    <property type="evidence" value="ECO:0007669"/>
    <property type="project" value="TreeGrafter"/>
</dbReference>
<evidence type="ECO:0000313" key="7">
    <source>
        <dbReference type="EMBL" id="ETJ40647.1"/>
    </source>
</evidence>
<evidence type="ECO:0000256" key="3">
    <source>
        <dbReference type="ARBA" id="ARBA00022840"/>
    </source>
</evidence>
<dbReference type="AlphaFoldDB" id="W1YDR5"/>
<proteinExistence type="predicted"/>
<dbReference type="Gene3D" id="1.10.730.20">
    <property type="match status" value="1"/>
</dbReference>
<keyword evidence="2" id="KW-0547">Nucleotide-binding</keyword>
<evidence type="ECO:0000259" key="6">
    <source>
        <dbReference type="Pfam" id="PF08264"/>
    </source>
</evidence>
<dbReference type="PANTHER" id="PTHR42765:SF1">
    <property type="entry name" value="ISOLEUCINE--TRNA LIGASE, MITOCHONDRIAL"/>
    <property type="match status" value="1"/>
</dbReference>
<dbReference type="Pfam" id="PF08264">
    <property type="entry name" value="Anticodon_1"/>
    <property type="match status" value="1"/>
</dbReference>
<dbReference type="InterPro" id="IPR013155">
    <property type="entry name" value="M/V/L/I-tRNA-synth_anticd-bd"/>
</dbReference>
<evidence type="ECO:0000256" key="5">
    <source>
        <dbReference type="ARBA" id="ARBA00023146"/>
    </source>
</evidence>
<reference evidence="7" key="1">
    <citation type="submission" date="2013-12" db="EMBL/GenBank/DDBJ databases">
        <title>A Varibaculum cambriense genome reconstructed from a premature infant gut community with otherwise low bacterial novelty that shifts toward anaerobic metabolism during the third week of life.</title>
        <authorList>
            <person name="Brown C.T."/>
            <person name="Sharon I."/>
            <person name="Thomas B.C."/>
            <person name="Castelle C.J."/>
            <person name="Morowitz M.J."/>
            <person name="Banfield J.F."/>
        </authorList>
    </citation>
    <scope>NUCLEOTIDE SEQUENCE</scope>
</reference>
<organism evidence="7">
    <name type="scientific">human gut metagenome</name>
    <dbReference type="NCBI Taxonomy" id="408170"/>
    <lineage>
        <taxon>unclassified sequences</taxon>
        <taxon>metagenomes</taxon>
        <taxon>organismal metagenomes</taxon>
    </lineage>
</organism>
<comment type="caution">
    <text evidence="7">The sequence shown here is derived from an EMBL/GenBank/DDBJ whole genome shotgun (WGS) entry which is preliminary data.</text>
</comment>
<evidence type="ECO:0000256" key="1">
    <source>
        <dbReference type="ARBA" id="ARBA00022598"/>
    </source>
</evidence>
<dbReference type="SUPFAM" id="SSF47323">
    <property type="entry name" value="Anticodon-binding domain of a subclass of class I aminoacyl-tRNA synthetases"/>
    <property type="match status" value="1"/>
</dbReference>
<dbReference type="PANTHER" id="PTHR42765">
    <property type="entry name" value="SOLEUCYL-TRNA SYNTHETASE"/>
    <property type="match status" value="1"/>
</dbReference>
<accession>W1YDR5</accession>
<evidence type="ECO:0000256" key="4">
    <source>
        <dbReference type="ARBA" id="ARBA00022917"/>
    </source>
</evidence>
<keyword evidence="1 7" id="KW-0436">Ligase</keyword>
<dbReference type="InterPro" id="IPR009080">
    <property type="entry name" value="tRNAsynth_Ia_anticodon-bd"/>
</dbReference>
<evidence type="ECO:0000256" key="2">
    <source>
        <dbReference type="ARBA" id="ARBA00022741"/>
    </source>
</evidence>
<dbReference type="GO" id="GO:0005524">
    <property type="term" value="F:ATP binding"/>
    <property type="evidence" value="ECO:0007669"/>
    <property type="project" value="UniProtKB-KW"/>
</dbReference>
<feature type="non-terminal residue" evidence="7">
    <location>
        <position position="1"/>
    </location>
</feature>
<keyword evidence="5" id="KW-0030">Aminoacyl-tRNA synthetase</keyword>
<sequence length="92" mass="10717">DTMYAESKNNVARRSAQTAMYEILKTLVAMVSPVLSFTAEEVWKYMPKEEGMRESVMLQDWPQGHPEHFNQELADKWNQLLDLRTSVQKALE</sequence>